<organism evidence="3 4">
    <name type="scientific">Holothuria leucospilota</name>
    <name type="common">Black long sea cucumber</name>
    <name type="synonym">Mertensiothuria leucospilota</name>
    <dbReference type="NCBI Taxonomy" id="206669"/>
    <lineage>
        <taxon>Eukaryota</taxon>
        <taxon>Metazoa</taxon>
        <taxon>Echinodermata</taxon>
        <taxon>Eleutherozoa</taxon>
        <taxon>Echinozoa</taxon>
        <taxon>Holothuroidea</taxon>
        <taxon>Aspidochirotacea</taxon>
        <taxon>Aspidochirotida</taxon>
        <taxon>Holothuriidae</taxon>
        <taxon>Holothuria</taxon>
    </lineage>
</organism>
<dbReference type="Gene3D" id="3.90.79.10">
    <property type="entry name" value="Nucleoside Triphosphate Pyrophosphohydrolase"/>
    <property type="match status" value="1"/>
</dbReference>
<dbReference type="PANTHER" id="PTHR12629:SF0">
    <property type="entry name" value="DIPHOSPHOINOSITOL-POLYPHOSPHATE DIPHOSPHATASE"/>
    <property type="match status" value="1"/>
</dbReference>
<evidence type="ECO:0000313" key="3">
    <source>
        <dbReference type="EMBL" id="KAJ8032911.1"/>
    </source>
</evidence>
<protein>
    <submittedName>
        <fullName evidence="3">Diphosphoinositol polyphosphate phosphohydrolase 1</fullName>
    </submittedName>
</protein>
<accession>A0A9Q1H5B0</accession>
<dbReference type="PANTHER" id="PTHR12629">
    <property type="entry name" value="DIPHOSPHOINOSITOL POLYPHOSPHATE PHOSPHOHYDROLASE"/>
    <property type="match status" value="1"/>
</dbReference>
<keyword evidence="4" id="KW-1185">Reference proteome</keyword>
<dbReference type="GO" id="GO:0005634">
    <property type="term" value="C:nucleus"/>
    <property type="evidence" value="ECO:0007669"/>
    <property type="project" value="TreeGrafter"/>
</dbReference>
<dbReference type="GO" id="GO:1901909">
    <property type="term" value="P:diadenosine hexaphosphate catabolic process"/>
    <property type="evidence" value="ECO:0007669"/>
    <property type="project" value="TreeGrafter"/>
</dbReference>
<dbReference type="EMBL" id="JAIZAY010000011">
    <property type="protein sequence ID" value="KAJ8032911.1"/>
    <property type="molecule type" value="Genomic_DNA"/>
</dbReference>
<dbReference type="GO" id="GO:0008486">
    <property type="term" value="F:diphosphoinositol-polyphosphate diphosphatase activity"/>
    <property type="evidence" value="ECO:0007669"/>
    <property type="project" value="TreeGrafter"/>
</dbReference>
<dbReference type="GO" id="GO:0046872">
    <property type="term" value="F:metal ion binding"/>
    <property type="evidence" value="ECO:0007669"/>
    <property type="project" value="UniProtKB-KW"/>
</dbReference>
<keyword evidence="1" id="KW-0479">Metal-binding</keyword>
<evidence type="ECO:0000256" key="2">
    <source>
        <dbReference type="ARBA" id="ARBA00022801"/>
    </source>
</evidence>
<dbReference type="GO" id="GO:0071543">
    <property type="term" value="P:diphosphoinositol polyphosphate metabolic process"/>
    <property type="evidence" value="ECO:0007669"/>
    <property type="project" value="TreeGrafter"/>
</dbReference>
<dbReference type="GO" id="GO:1901911">
    <property type="term" value="P:adenosine 5'-(hexahydrogen pentaphosphate) catabolic process"/>
    <property type="evidence" value="ECO:0007669"/>
    <property type="project" value="TreeGrafter"/>
</dbReference>
<dbReference type="GO" id="GO:0034432">
    <property type="term" value="F:bis(5'-adenosyl)-pentaphosphatase activity"/>
    <property type="evidence" value="ECO:0007669"/>
    <property type="project" value="TreeGrafter"/>
</dbReference>
<name>A0A9Q1H5B0_HOLLE</name>
<dbReference type="GO" id="GO:0034431">
    <property type="term" value="F:bis(5'-adenosyl)-hexaphosphatase activity"/>
    <property type="evidence" value="ECO:0007669"/>
    <property type="project" value="TreeGrafter"/>
</dbReference>
<dbReference type="GO" id="GO:1901907">
    <property type="term" value="P:diadenosine pentaphosphate catabolic process"/>
    <property type="evidence" value="ECO:0007669"/>
    <property type="project" value="TreeGrafter"/>
</dbReference>
<dbReference type="OrthoDB" id="2011998at2759"/>
<evidence type="ECO:0000256" key="1">
    <source>
        <dbReference type="ARBA" id="ARBA00022723"/>
    </source>
</evidence>
<sequence>MLDLVQNPGECILKRKNTSKLGCTRTYYPDGYRKRAAGLCFKSESKNEAGVTGKVIGTLGPFDDITVNGTKHRTSVYIFVVTEEFDLWEDKLRIGRTRKWFPIEDAFKQLHRYKPNQESYLREAIMDT</sequence>
<dbReference type="AlphaFoldDB" id="A0A9Q1H5B0"/>
<reference evidence="3" key="1">
    <citation type="submission" date="2021-10" db="EMBL/GenBank/DDBJ databases">
        <title>Tropical sea cucumber genome reveals ecological adaptation and Cuvierian tubules defense mechanism.</title>
        <authorList>
            <person name="Chen T."/>
        </authorList>
    </citation>
    <scope>NUCLEOTIDE SEQUENCE</scope>
    <source>
        <strain evidence="3">Nanhai2018</strain>
        <tissue evidence="3">Muscle</tissue>
    </source>
</reference>
<comment type="caution">
    <text evidence="3">The sequence shown here is derived from an EMBL/GenBank/DDBJ whole genome shotgun (WGS) entry which is preliminary data.</text>
</comment>
<dbReference type="GO" id="GO:0005737">
    <property type="term" value="C:cytoplasm"/>
    <property type="evidence" value="ECO:0007669"/>
    <property type="project" value="TreeGrafter"/>
</dbReference>
<proteinExistence type="predicted"/>
<dbReference type="GO" id="GO:0000298">
    <property type="term" value="F:endopolyphosphatase activity"/>
    <property type="evidence" value="ECO:0007669"/>
    <property type="project" value="TreeGrafter"/>
</dbReference>
<gene>
    <name evidence="3" type="ORF">HOLleu_23000</name>
</gene>
<dbReference type="Proteomes" id="UP001152320">
    <property type="component" value="Chromosome 11"/>
</dbReference>
<keyword evidence="2" id="KW-0378">Hydrolase</keyword>
<evidence type="ECO:0000313" key="4">
    <source>
        <dbReference type="Proteomes" id="UP001152320"/>
    </source>
</evidence>